<keyword evidence="3" id="KW-1185">Reference proteome</keyword>
<gene>
    <name evidence="2" type="ORF">PDIGIT_LOCUS9544</name>
</gene>
<evidence type="ECO:0000313" key="3">
    <source>
        <dbReference type="Proteomes" id="UP001152607"/>
    </source>
</evidence>
<dbReference type="EMBL" id="CAOQHR010000006">
    <property type="protein sequence ID" value="CAI6336444.1"/>
    <property type="molecule type" value="Genomic_DNA"/>
</dbReference>
<name>A0A9W4UIQ7_9PLEO</name>
<feature type="region of interest" description="Disordered" evidence="1">
    <location>
        <begin position="81"/>
        <end position="104"/>
    </location>
</feature>
<comment type="caution">
    <text evidence="2">The sequence shown here is derived from an EMBL/GenBank/DDBJ whole genome shotgun (WGS) entry which is preliminary data.</text>
</comment>
<organism evidence="2 3">
    <name type="scientific">Periconia digitata</name>
    <dbReference type="NCBI Taxonomy" id="1303443"/>
    <lineage>
        <taxon>Eukaryota</taxon>
        <taxon>Fungi</taxon>
        <taxon>Dikarya</taxon>
        <taxon>Ascomycota</taxon>
        <taxon>Pezizomycotina</taxon>
        <taxon>Dothideomycetes</taxon>
        <taxon>Pleosporomycetidae</taxon>
        <taxon>Pleosporales</taxon>
        <taxon>Massarineae</taxon>
        <taxon>Periconiaceae</taxon>
        <taxon>Periconia</taxon>
    </lineage>
</organism>
<feature type="compositionally biased region" description="Basic and acidic residues" evidence="1">
    <location>
        <begin position="85"/>
        <end position="96"/>
    </location>
</feature>
<protein>
    <submittedName>
        <fullName evidence="2">Uncharacterized protein</fullName>
    </submittedName>
</protein>
<dbReference type="Proteomes" id="UP001152607">
    <property type="component" value="Unassembled WGS sequence"/>
</dbReference>
<reference evidence="2" key="1">
    <citation type="submission" date="2023-01" db="EMBL/GenBank/DDBJ databases">
        <authorList>
            <person name="Van Ghelder C."/>
            <person name="Rancurel C."/>
        </authorList>
    </citation>
    <scope>NUCLEOTIDE SEQUENCE</scope>
    <source>
        <strain evidence="2">CNCM I-4278</strain>
    </source>
</reference>
<accession>A0A9W4UIQ7</accession>
<evidence type="ECO:0000256" key="1">
    <source>
        <dbReference type="SAM" id="MobiDB-lite"/>
    </source>
</evidence>
<dbReference type="AlphaFoldDB" id="A0A9W4UIQ7"/>
<proteinExistence type="predicted"/>
<evidence type="ECO:0000313" key="2">
    <source>
        <dbReference type="EMBL" id="CAI6336444.1"/>
    </source>
</evidence>
<sequence>MNRIARLIAILTDTMFRHYREQCVTTTLHTYSNTQSSLSASNSTTARRTRILSISEHKHRVSLAFQYSAYASPYTPNLPNAAAHNELDPHNLHDDIPDGILQGR</sequence>